<comment type="similarity">
    <text evidence="1 2">Belongs to the Rab GDI family.</text>
</comment>
<dbReference type="PRINTS" id="PR00892">
    <property type="entry name" value="RABGDI"/>
</dbReference>
<dbReference type="Gene3D" id="3.30.519.10">
    <property type="entry name" value="Guanine Nucleotide Dissociation Inhibitor, domain 2"/>
    <property type="match status" value="1"/>
</dbReference>
<name>A0A6U4HSD2_9STRA</name>
<dbReference type="GO" id="GO:0007264">
    <property type="term" value="P:small GTPase-mediated signal transduction"/>
    <property type="evidence" value="ECO:0007669"/>
    <property type="project" value="InterPro"/>
</dbReference>
<dbReference type="InterPro" id="IPR018203">
    <property type="entry name" value="GDP_dissociation_inhibitor"/>
</dbReference>
<organism evidence="7">
    <name type="scientific">Phaeomonas parva</name>
    <dbReference type="NCBI Taxonomy" id="124430"/>
    <lineage>
        <taxon>Eukaryota</taxon>
        <taxon>Sar</taxon>
        <taxon>Stramenopiles</taxon>
        <taxon>Ochrophyta</taxon>
        <taxon>Pinguiophyceae</taxon>
        <taxon>Pinguiochrysidales</taxon>
        <taxon>Pinguiochrysidaceae</taxon>
        <taxon>Phaeomonas</taxon>
    </lineage>
</organism>
<dbReference type="Gene3D" id="1.10.405.10">
    <property type="entry name" value="Guanine Nucleotide Dissociation Inhibitor, domain 1"/>
    <property type="match status" value="1"/>
</dbReference>
<dbReference type="SUPFAM" id="SSF51905">
    <property type="entry name" value="FAD/NAD(P)-binding domain"/>
    <property type="match status" value="2"/>
</dbReference>
<dbReference type="EMBL" id="HBGJ01024271">
    <property type="protein sequence ID" value="CAD9257141.1"/>
    <property type="molecule type" value="Transcribed_RNA"/>
</dbReference>
<dbReference type="EMBL" id="HBGJ01024273">
    <property type="protein sequence ID" value="CAD9257143.1"/>
    <property type="molecule type" value="Transcribed_RNA"/>
</dbReference>
<proteinExistence type="inferred from homology"/>
<dbReference type="EMBL" id="HBGJ01024272">
    <property type="protein sequence ID" value="CAD9257142.1"/>
    <property type="molecule type" value="Transcribed_RNA"/>
</dbReference>
<dbReference type="SUPFAM" id="SSF54373">
    <property type="entry name" value="FAD-linked reductases, C-terminal domain"/>
    <property type="match status" value="1"/>
</dbReference>
<dbReference type="EMBL" id="HBGJ01024274">
    <property type="protein sequence ID" value="CAD9257144.1"/>
    <property type="molecule type" value="Transcribed_RNA"/>
</dbReference>
<dbReference type="InterPro" id="IPR036188">
    <property type="entry name" value="FAD/NAD-bd_sf"/>
</dbReference>
<evidence type="ECO:0000256" key="1">
    <source>
        <dbReference type="ARBA" id="ARBA00005593"/>
    </source>
</evidence>
<feature type="region of interest" description="Disordered" evidence="3">
    <location>
        <begin position="1"/>
        <end position="26"/>
    </location>
</feature>
<dbReference type="GO" id="GO:0016192">
    <property type="term" value="P:vesicle-mediated transport"/>
    <property type="evidence" value="ECO:0007669"/>
    <property type="project" value="TreeGrafter"/>
</dbReference>
<dbReference type="GO" id="GO:0015031">
    <property type="term" value="P:protein transport"/>
    <property type="evidence" value="ECO:0007669"/>
    <property type="project" value="InterPro"/>
</dbReference>
<dbReference type="Gene3D" id="3.50.50.60">
    <property type="entry name" value="FAD/NAD(P)-binding domain"/>
    <property type="match status" value="1"/>
</dbReference>
<dbReference type="PANTHER" id="PTHR11787">
    <property type="entry name" value="RAB GDP-DISSOCIATION INHIBITOR"/>
    <property type="match status" value="1"/>
</dbReference>
<evidence type="ECO:0000313" key="8">
    <source>
        <dbReference type="EMBL" id="CAD9257146.1"/>
    </source>
</evidence>
<dbReference type="GO" id="GO:0005737">
    <property type="term" value="C:cytoplasm"/>
    <property type="evidence" value="ECO:0007669"/>
    <property type="project" value="TreeGrafter"/>
</dbReference>
<evidence type="ECO:0000313" key="7">
    <source>
        <dbReference type="EMBL" id="CAD9257144.1"/>
    </source>
</evidence>
<dbReference type="FunFam" id="1.10.405.10:FF:000001">
    <property type="entry name" value="Rab GDP dissociation inhibitor"/>
    <property type="match status" value="1"/>
</dbReference>
<reference evidence="7" key="1">
    <citation type="submission" date="2021-01" db="EMBL/GenBank/DDBJ databases">
        <authorList>
            <person name="Corre E."/>
            <person name="Pelletier E."/>
            <person name="Niang G."/>
            <person name="Scheremetjew M."/>
            <person name="Finn R."/>
            <person name="Kale V."/>
            <person name="Holt S."/>
            <person name="Cochrane G."/>
            <person name="Meng A."/>
            <person name="Brown T."/>
            <person name="Cohen L."/>
        </authorList>
    </citation>
    <scope>NUCLEOTIDE SEQUENCE</scope>
    <source>
        <strain evidence="7">CCMP2877</strain>
    </source>
</reference>
<evidence type="ECO:0000313" key="6">
    <source>
        <dbReference type="EMBL" id="CAD9257143.1"/>
    </source>
</evidence>
<accession>A0A6U4HSD2</accession>
<dbReference type="PRINTS" id="PR00891">
    <property type="entry name" value="RABGDIREP"/>
</dbReference>
<protein>
    <recommendedName>
        <fullName evidence="2">Rab GDP dissociation inhibitor</fullName>
    </recommendedName>
</protein>
<evidence type="ECO:0000313" key="5">
    <source>
        <dbReference type="EMBL" id="CAD9257142.1"/>
    </source>
</evidence>
<dbReference type="GO" id="GO:0005093">
    <property type="term" value="F:Rab GDP-dissociation inhibitor activity"/>
    <property type="evidence" value="ECO:0007669"/>
    <property type="project" value="InterPro"/>
</dbReference>
<dbReference type="AlphaFoldDB" id="A0A6U4HSD2"/>
<gene>
    <name evidence="4" type="ORF">PPAR1163_LOCUS15512</name>
    <name evidence="5" type="ORF">PPAR1163_LOCUS15513</name>
    <name evidence="6" type="ORF">PPAR1163_LOCUS15514</name>
    <name evidence="7" type="ORF">PPAR1163_LOCUS15515</name>
    <name evidence="8" type="ORF">PPAR1163_LOCUS15517</name>
</gene>
<sequence>MADFEGGAEAAPAAAPAEPEAPARPEWLPEGCDVLADGEYDAIIVGTGLTDCIMSGLLSRMNMKVLHVDRNGYYGGDCASLSLNELFREFSKTVPEDARSTLGANRDYNVDLVPKFIMACGALVKILVHTRVEPYLQFKQISGSFVVKDGKVQKVPSTPQEAIASSLMGMFEKRRFRTFIIYVAQYKEDDPSTWEGKDVMNMPMGALFDAFNLDANTQSFVGHAMALHRDDGYLQRPAIETVRALQLYTSSIEQYGRSPYLYPVWGLGGLPESFSRLCAVNGGTFMLNCDVQEVMTNADGVAWGIKAKFEDKVCAAKARLCVVGDPSYFPAEKVRPTGRVARSICILDHPIRGVSGDSGQIIVPMREARRNHDIYIAFLGNEHEVAPKNRFIAIVSTTVETADPMAELEPGIRLLGNVMERFDAVVETFEPVGSGEDDRMFISRSYDATSHFETVADDVRDMFRRVTGEVLDLSSVGGAENVA</sequence>
<evidence type="ECO:0000256" key="3">
    <source>
        <dbReference type="SAM" id="MobiDB-lite"/>
    </source>
</evidence>
<evidence type="ECO:0000256" key="2">
    <source>
        <dbReference type="RuleBase" id="RU363124"/>
    </source>
</evidence>
<evidence type="ECO:0000313" key="4">
    <source>
        <dbReference type="EMBL" id="CAD9257141.1"/>
    </source>
</evidence>
<dbReference type="Pfam" id="PF00996">
    <property type="entry name" value="GDI"/>
    <property type="match status" value="1"/>
</dbReference>
<dbReference type="PANTHER" id="PTHR11787:SF8">
    <property type="entry name" value="RAB GDP DISSOCIATION INHIBITOR"/>
    <property type="match status" value="1"/>
</dbReference>
<dbReference type="InterPro" id="IPR000806">
    <property type="entry name" value="RabGDI"/>
</dbReference>
<dbReference type="EMBL" id="HBGJ01024276">
    <property type="protein sequence ID" value="CAD9257146.1"/>
    <property type="molecule type" value="Transcribed_RNA"/>
</dbReference>